<protein>
    <submittedName>
        <fullName evidence="1">Uncharacterized protein</fullName>
    </submittedName>
</protein>
<gene>
    <name evidence="1" type="ORF">LCGC14_1574820</name>
</gene>
<proteinExistence type="predicted"/>
<reference evidence="1" key="1">
    <citation type="journal article" date="2015" name="Nature">
        <title>Complex archaea that bridge the gap between prokaryotes and eukaryotes.</title>
        <authorList>
            <person name="Spang A."/>
            <person name="Saw J.H."/>
            <person name="Jorgensen S.L."/>
            <person name="Zaremba-Niedzwiedzka K."/>
            <person name="Martijn J."/>
            <person name="Lind A.E."/>
            <person name="van Eijk R."/>
            <person name="Schleper C."/>
            <person name="Guy L."/>
            <person name="Ettema T.J."/>
        </authorList>
    </citation>
    <scope>NUCLEOTIDE SEQUENCE</scope>
</reference>
<dbReference type="EMBL" id="LAZR01012323">
    <property type="protein sequence ID" value="KKM27431.1"/>
    <property type="molecule type" value="Genomic_DNA"/>
</dbReference>
<sequence length="382" mass="43440">MDDSVRKTFSDRRYKELADLQYQKETVNLIKNSLTNLLIGDNINGFRIALEEQINLLFLKKSGSNTVPLKFEDLPPAFTIKDGIKVPLTENLFNEFKNLKKPLFVVHDSNDEFGVVAADIFTEMRLNDGEVIYEGYKHTRSGEFSDQVFHNIYLGDSDFNTLVSKVDIKSNGNHIVKQSGWELSHIKISVSGDYISLQATEYYTAFGITSGGQRFCFLQKTTAKMSPYDYHKKILPDISIKPKYKEKIETVALESVDKLSKDADDTLILVANFLYQLGKAYQEDYNDLFVSDKLLQVNEESRELADGTKIPYTKESFIQILEALDPGNLLKDMALFQIDSSGSLKYDTPSIKTFFKTWLELIKADLNKPPSESSTYLIDLAI</sequence>
<name>A0A0F9IIK8_9ZZZZ</name>
<evidence type="ECO:0000313" key="1">
    <source>
        <dbReference type="EMBL" id="KKM27431.1"/>
    </source>
</evidence>
<accession>A0A0F9IIK8</accession>
<organism evidence="1">
    <name type="scientific">marine sediment metagenome</name>
    <dbReference type="NCBI Taxonomy" id="412755"/>
    <lineage>
        <taxon>unclassified sequences</taxon>
        <taxon>metagenomes</taxon>
        <taxon>ecological metagenomes</taxon>
    </lineage>
</organism>
<comment type="caution">
    <text evidence="1">The sequence shown here is derived from an EMBL/GenBank/DDBJ whole genome shotgun (WGS) entry which is preliminary data.</text>
</comment>
<dbReference type="AlphaFoldDB" id="A0A0F9IIK8"/>